<dbReference type="InterPro" id="IPR020806">
    <property type="entry name" value="PKS_PP-bd"/>
</dbReference>
<name>A0ABR9AS42_9BACL</name>
<dbReference type="Pfam" id="PF00668">
    <property type="entry name" value="Condensation"/>
    <property type="match status" value="1"/>
</dbReference>
<dbReference type="Gene3D" id="3.40.50.980">
    <property type="match status" value="2"/>
</dbReference>
<dbReference type="SUPFAM" id="SSF47336">
    <property type="entry name" value="ACP-like"/>
    <property type="match status" value="2"/>
</dbReference>
<dbReference type="Pfam" id="PF00550">
    <property type="entry name" value="PP-binding"/>
    <property type="match status" value="2"/>
</dbReference>
<dbReference type="InterPro" id="IPR000873">
    <property type="entry name" value="AMP-dep_synth/lig_dom"/>
</dbReference>
<gene>
    <name evidence="10" type="ORF">IFO66_01255</name>
</gene>
<dbReference type="InterPro" id="IPR057326">
    <property type="entry name" value="KR_dom"/>
</dbReference>
<dbReference type="InterPro" id="IPR010071">
    <property type="entry name" value="AA_adenyl_dom"/>
</dbReference>
<dbReference type="InterPro" id="IPR050091">
    <property type="entry name" value="PKS_NRPS_Biosynth_Enz"/>
</dbReference>
<comment type="cofactor">
    <cofactor evidence="1">
        <name>pantetheine 4'-phosphate</name>
        <dbReference type="ChEBI" id="CHEBI:47942"/>
    </cofactor>
</comment>
<comment type="caution">
    <text evidence="10">The sequence shown here is derived from an EMBL/GenBank/DDBJ whole genome shotgun (WGS) entry which is preliminary data.</text>
</comment>
<dbReference type="CDD" id="cd00833">
    <property type="entry name" value="PKS"/>
    <property type="match status" value="1"/>
</dbReference>
<dbReference type="EMBL" id="JACYTN010000001">
    <property type="protein sequence ID" value="MBD8496923.1"/>
    <property type="molecule type" value="Genomic_DNA"/>
</dbReference>
<evidence type="ECO:0000313" key="11">
    <source>
        <dbReference type="Proteomes" id="UP000634529"/>
    </source>
</evidence>
<dbReference type="PANTHER" id="PTHR43775">
    <property type="entry name" value="FATTY ACID SYNTHASE"/>
    <property type="match status" value="1"/>
</dbReference>
<dbReference type="Gene3D" id="3.30.300.30">
    <property type="match status" value="1"/>
</dbReference>
<keyword evidence="3" id="KW-0596">Phosphopantetheine</keyword>
<evidence type="ECO:0000256" key="7">
    <source>
        <dbReference type="ARBA" id="ARBA00029443"/>
    </source>
</evidence>
<dbReference type="InterPro" id="IPR016035">
    <property type="entry name" value="Acyl_Trfase/lysoPLipase"/>
</dbReference>
<dbReference type="InterPro" id="IPR014043">
    <property type="entry name" value="Acyl_transferase_dom"/>
</dbReference>
<dbReference type="Pfam" id="PF00109">
    <property type="entry name" value="ketoacyl-synt"/>
    <property type="match status" value="1"/>
</dbReference>
<evidence type="ECO:0000313" key="10">
    <source>
        <dbReference type="EMBL" id="MBD8496923.1"/>
    </source>
</evidence>
<dbReference type="SUPFAM" id="SSF52777">
    <property type="entry name" value="CoA-dependent acyltransferases"/>
    <property type="match status" value="2"/>
</dbReference>
<dbReference type="SUPFAM" id="SSF55048">
    <property type="entry name" value="Probable ACP-binding domain of malonyl-CoA ACP transacylase"/>
    <property type="match status" value="1"/>
</dbReference>
<dbReference type="Pfam" id="PF22621">
    <property type="entry name" value="CurL-like_PKS_C"/>
    <property type="match status" value="1"/>
</dbReference>
<proteinExistence type="inferred from homology"/>
<dbReference type="SMART" id="SM00822">
    <property type="entry name" value="PKS_KR"/>
    <property type="match status" value="1"/>
</dbReference>
<evidence type="ECO:0000256" key="4">
    <source>
        <dbReference type="ARBA" id="ARBA00022553"/>
    </source>
</evidence>
<dbReference type="InterPro" id="IPR009081">
    <property type="entry name" value="PP-bd_ACP"/>
</dbReference>
<keyword evidence="6" id="KW-0511">Multifunctional enzyme</keyword>
<dbReference type="InterPro" id="IPR016039">
    <property type="entry name" value="Thiolase-like"/>
</dbReference>
<dbReference type="SUPFAM" id="SSF56801">
    <property type="entry name" value="Acetyl-CoA synthetase-like"/>
    <property type="match status" value="1"/>
</dbReference>
<feature type="domain" description="Carrier" evidence="8">
    <location>
        <begin position="2483"/>
        <end position="2558"/>
    </location>
</feature>
<dbReference type="Gene3D" id="3.30.559.10">
    <property type="entry name" value="Chloramphenicol acetyltransferase-like domain"/>
    <property type="match status" value="1"/>
</dbReference>
<dbReference type="Proteomes" id="UP000634529">
    <property type="component" value="Unassembled WGS sequence"/>
</dbReference>
<dbReference type="PROSITE" id="PS52004">
    <property type="entry name" value="KS3_2"/>
    <property type="match status" value="1"/>
</dbReference>
<dbReference type="InterPro" id="IPR036291">
    <property type="entry name" value="NAD(P)-bd_dom_sf"/>
</dbReference>
<dbReference type="SUPFAM" id="SSF53901">
    <property type="entry name" value="Thiolase-like"/>
    <property type="match status" value="1"/>
</dbReference>
<dbReference type="InterPro" id="IPR036736">
    <property type="entry name" value="ACP-like_sf"/>
</dbReference>
<accession>A0ABR9AS42</accession>
<dbReference type="InterPro" id="IPR020841">
    <property type="entry name" value="PKS_Beta-ketoAc_synthase_dom"/>
</dbReference>
<dbReference type="RefSeq" id="WP_192023396.1">
    <property type="nucleotide sequence ID" value="NZ_JACYTN010000001.1"/>
</dbReference>
<dbReference type="Gene3D" id="3.40.50.720">
    <property type="entry name" value="NAD(P)-binding Rossmann-like Domain"/>
    <property type="match status" value="1"/>
</dbReference>
<dbReference type="SMART" id="SM00827">
    <property type="entry name" value="PKS_AT"/>
    <property type="match status" value="1"/>
</dbReference>
<dbReference type="Pfam" id="PF00698">
    <property type="entry name" value="Acyl_transf_1"/>
    <property type="match status" value="1"/>
</dbReference>
<dbReference type="Gene3D" id="2.30.38.10">
    <property type="entry name" value="Luciferase, Domain 3"/>
    <property type="match status" value="1"/>
</dbReference>
<feature type="domain" description="Ketosynthase family 3 (KS3)" evidence="9">
    <location>
        <begin position="1057"/>
        <end position="1481"/>
    </location>
</feature>
<dbReference type="Gene3D" id="3.40.47.10">
    <property type="match status" value="1"/>
</dbReference>
<dbReference type="Gene3D" id="3.30.70.250">
    <property type="entry name" value="Malonyl-CoA ACP transacylase, ACP-binding"/>
    <property type="match status" value="1"/>
</dbReference>
<dbReference type="PANTHER" id="PTHR43775:SF51">
    <property type="entry name" value="INACTIVE PHENOLPHTHIOCEROL SYNTHESIS POLYKETIDE SYNTHASE TYPE I PKS1-RELATED"/>
    <property type="match status" value="1"/>
</dbReference>
<evidence type="ECO:0000256" key="2">
    <source>
        <dbReference type="ARBA" id="ARBA00006432"/>
    </source>
</evidence>
<comment type="similarity">
    <text evidence="7">In the C-terminal section; belongs to the NRP synthetase family.</text>
</comment>
<dbReference type="Pfam" id="PF02801">
    <property type="entry name" value="Ketoacyl-synt_C"/>
    <property type="match status" value="1"/>
</dbReference>
<sequence length="2587" mass="290391">MSELKKSNVEDMIGLTPVQEGMLFHYLQNPNADHYHEQLCICLSGSIRVEWFQQAWQEVIDNNEMLRTVFRWEKVKQPVQIILKECKPKLEYYNISWETNGDQDRMINEVRKKDLQNKFDLRQVPFRVVIFQTSENRATLLISNHHILYDGWSNGIVIKEMLEAYARASRQEPTIKRSKPKFKAFIKRLQAQSTQDQKKFWSKHLIDVEAVDPLSLGKSDAHPNQQVEHEAITLSSDERQQLERLAAEHELTVASIYFSAWAILLQRYKNSDDAVFGTTVSGRPTELAGCEEMVGLFINTIPLRVCIDKNDSMLDVVKKTNEAMRERAAYEHTSIVDIQSTTNMNRASDLFDTVMVIENYPLDERLSKAEGPLVIDSYSAQEQTHYNLMLSLEMGNEIKVTASYDTGCYEKTAVERMLEHVKRVLLELVIAPNQVLGSLQIISVAERSQILEQFNNTTTHYCDNRTLHSWFEEQVEKTPHHLAVRSQEKQISYKELNERANQLAHFLITKGVASEDIIGIMMQRSIEMVIAILGILKAGAAYMPIDPDYPLNRKDYMLHDSGAKLLIVSDHTEFPTEWSGEIISLYAPELSSFHKNNTSYVISSQQLAYTIYTSGSTGKPKGVLITHRNVINLINWFAKEMNIDERSNIAFLTNYIFDPSVEEIFGSLLYGATLHCVSPEIVYHGERLLSFLGKWAIDMISLTPTMLRELLYEQKNTIGLKIIVGGEKLDENLKNQIIQNGFELYNSYGPTETTVDALTSKCALDENVVLGKPLDNVKVYILSQHGTLQPVGITGELCISGDGVGRGYLNRPELTEERFVPNPFHTGQMMFCTGDMARWLPDGNVEYLGRRDYQVKINGVRIELEELESHLRKHPHVKDAIVVQRESKQGDKYAAAYYVSSQPVLSTDSLNSFLRETLPQNMLPSVYVQLEKLPLTPGGKVDRAALPQSEETIQQQPKIYVKPEKEMEVAIASLWQEALERDRVGLNDNFFDLGGNSLKLIRVYGKLTALTDKEVTVADMFAYPTVRSLAYFLTEKDAAATERINETSIRSISNHGGTDIAVIGMAGRFPGAESIDQFWTNLQQGVESIPFYTEEQLEELGVASELIHNSAFVRTSGGVLQDRDQFDASFFGYSAKEAELMDPQMRVLHECVWEALEHAGYNSESYSGSIGLYAGSSDDYHWTRMITADDDLAVEQYRASLLSRKDFLCTNISYKLNLRGPSYTVQTGCSTSLVAIANACQAIRNGECNMAIAGGVSIYAEMAPGYVYEDGMIFSPDGHCRAFDANAQGTVPGEGVGVVVLKRLQEAIDDGDYIHAVVKGVGTNNDGYRKVGFTAPSIEGQAEAIKTAQRMAGIEPESITYIEAHGTATPLGDPVELAALKRAFPSEQTGYCAIGSVKTNIGHLDAAAGVAGFIKTVQALKHKQIPASLHFETPTSKFDFNHSPFYVNHTLTEWTDDKYPRRAGVSSFGIGGTNAHILLEEAPVATDRISSDELSIIPLSARSEEALQRMTVNLSTHITSHPDIPLADIAFTLQSGRKSFPYRKSVVCSSREEAVEQLSAVGVDIVAEDIPRVFFMFPGQGSQQVNMARELYEAEPVFREEMERCFVILNNLGAGDVQQILYPTLESGAADAMIVHTEYAQPAIFVVEYVLSRLLMTWGIHPYAMIGHSLGEYVAACLSGVLSLEDALRLVVIRGKLMQSMVPGAMVSVTLTREELLPLLHDGLSLAAVNAPSQCVVAGDYEDIARFEQQLTGEGYIVKRLNTSHAFHSKAMDPILEVFADELHKVRLNPPQIPYLSNVTGGWITVEEAVSPSYWVRHLRETVYFNEGLNLLLEMENSIFVEVGPGRALAALVSRRKHKEAKQTAIHVAANAVNLTIGRYELRQVLTKLWGLGAEVDWNGLTPEQKPFRVPLPTYPFERKRYWPKIKRSTAEQGTTASERMKLTKQADISNWFYTPSWERSVWPLESAEHNQTLANWLIFSDEQGMSEQLVKQLHIGGHTQIVLVKQGVTYSQLNEQTYVIDPTHASDYQTLFTELQVRNLVPDKIVHFWSMSNRHHQSLTTAWLDKAQDTGFFSCMYLAQTIGTMQITKPIRMVVMTSDMYDVNGEERLQPEQATVLGFVKICPLEYPNIHCQSIDLSSSLQLDPEWTKRVLIDAGLLSPEIMIAYRGAYRWTPVYKRILLEHTERTAMLREHGVYLVTGGLGGIGMELAKYVADYVPSKVVLLGRSPFPVRESWSEWLAVHGEEDTTSKKIRSIRKMEENGSEVMVVSADLADMNAMTEVMAKVERQFGKVNGVIHAAGVPDYEGVIQNRTREMSEKILAPKVKGTLILDALLEEHTLDFYVLCSSNGNMSYHYKFGQVAYNAANEFIDAYVSSKRAADTQVLAINWCDWKDVGMSVQAAAHWSKTLKTDTQSLLQDALSISEGREVFGRILSCGQKRIIVSPVDLHEEIAFEQVSFQRMFLQNSNEGVFQELDSSGYSHTEAHSVRHMLIAIWEDLLGKDDVTVDDNIFDLGANSLDIIQANSKLKAMMKRDIPIVTMYTYPTIHTLAEHLTQGEEQPAQQQVEKLNKDKSVLSKTLAKLKSHS</sequence>
<dbReference type="InterPro" id="IPR018201">
    <property type="entry name" value="Ketoacyl_synth_AS"/>
</dbReference>
<keyword evidence="5" id="KW-0808">Transferase</keyword>
<dbReference type="Gene3D" id="1.10.1200.10">
    <property type="entry name" value="ACP-like"/>
    <property type="match status" value="2"/>
</dbReference>
<dbReference type="InterPro" id="IPR001227">
    <property type="entry name" value="Ac_transferase_dom_sf"/>
</dbReference>
<keyword evidence="11" id="KW-1185">Reference proteome</keyword>
<dbReference type="InterPro" id="IPR025110">
    <property type="entry name" value="AMP-bd_C"/>
</dbReference>
<dbReference type="SMART" id="SM00823">
    <property type="entry name" value="PKS_PP"/>
    <property type="match status" value="2"/>
</dbReference>
<dbReference type="InterPro" id="IPR049490">
    <property type="entry name" value="C883_1060-like_KR_N"/>
</dbReference>
<dbReference type="Pfam" id="PF13193">
    <property type="entry name" value="AMP-binding_C"/>
    <property type="match status" value="1"/>
</dbReference>
<comment type="similarity">
    <text evidence="2">Belongs to the ATP-dependent AMP-binding enzyme family.</text>
</comment>
<evidence type="ECO:0000256" key="5">
    <source>
        <dbReference type="ARBA" id="ARBA00022679"/>
    </source>
</evidence>
<dbReference type="CDD" id="cd08953">
    <property type="entry name" value="KR_2_SDR_x"/>
    <property type="match status" value="1"/>
</dbReference>
<feature type="domain" description="Carrier" evidence="8">
    <location>
        <begin position="962"/>
        <end position="1037"/>
    </location>
</feature>
<dbReference type="Gene3D" id="3.30.70.3290">
    <property type="match status" value="1"/>
</dbReference>
<dbReference type="InterPro" id="IPR001242">
    <property type="entry name" value="Condensation_dom"/>
</dbReference>
<organism evidence="10 11">
    <name type="scientific">Paenibacillus arenosi</name>
    <dbReference type="NCBI Taxonomy" id="2774142"/>
    <lineage>
        <taxon>Bacteria</taxon>
        <taxon>Bacillati</taxon>
        <taxon>Bacillota</taxon>
        <taxon>Bacilli</taxon>
        <taxon>Bacillales</taxon>
        <taxon>Paenibacillaceae</taxon>
        <taxon>Paenibacillus</taxon>
    </lineage>
</organism>
<evidence type="ECO:0000259" key="9">
    <source>
        <dbReference type="PROSITE" id="PS52004"/>
    </source>
</evidence>
<dbReference type="InterPro" id="IPR016036">
    <property type="entry name" value="Malonyl_transacylase_ACP-bd"/>
</dbReference>
<evidence type="ECO:0000256" key="3">
    <source>
        <dbReference type="ARBA" id="ARBA00022450"/>
    </source>
</evidence>
<evidence type="ECO:0000259" key="8">
    <source>
        <dbReference type="PROSITE" id="PS50075"/>
    </source>
</evidence>
<evidence type="ECO:0000256" key="1">
    <source>
        <dbReference type="ARBA" id="ARBA00001957"/>
    </source>
</evidence>
<dbReference type="SMART" id="SM00825">
    <property type="entry name" value="PKS_KS"/>
    <property type="match status" value="1"/>
</dbReference>
<dbReference type="InterPro" id="IPR023213">
    <property type="entry name" value="CAT-like_dom_sf"/>
</dbReference>
<dbReference type="Gene3D" id="3.30.559.30">
    <property type="entry name" value="Nonribosomal peptide synthetase, condensation domain"/>
    <property type="match status" value="1"/>
</dbReference>
<dbReference type="InterPro" id="IPR045851">
    <property type="entry name" value="AMP-bd_C_sf"/>
</dbReference>
<reference evidence="10 11" key="1">
    <citation type="submission" date="2020-09" db="EMBL/GenBank/DDBJ databases">
        <title>Paenibacillus sp. CAU 1523 isolated from sand of Haeundae Beach.</title>
        <authorList>
            <person name="Kim W."/>
        </authorList>
    </citation>
    <scope>NUCLEOTIDE SEQUENCE [LARGE SCALE GENOMIC DNA]</scope>
    <source>
        <strain evidence="10 11">CAU 1523</strain>
    </source>
</reference>
<dbReference type="Gene3D" id="3.40.366.10">
    <property type="entry name" value="Malonyl-Coenzyme A Acyl Carrier Protein, domain 2"/>
    <property type="match status" value="1"/>
</dbReference>
<dbReference type="PROSITE" id="PS00606">
    <property type="entry name" value="KS3_1"/>
    <property type="match status" value="1"/>
</dbReference>
<keyword evidence="4" id="KW-0597">Phosphoprotein</keyword>
<dbReference type="InterPro" id="IPR014031">
    <property type="entry name" value="Ketoacyl_synth_C"/>
</dbReference>
<dbReference type="Pfam" id="PF21394">
    <property type="entry name" value="Beta-ketacyl_N"/>
    <property type="match status" value="1"/>
</dbReference>
<dbReference type="SUPFAM" id="SSF52151">
    <property type="entry name" value="FabD/lysophospholipase-like"/>
    <property type="match status" value="1"/>
</dbReference>
<protein>
    <submittedName>
        <fullName evidence="10">Amino acid adenylation domain-containing protein</fullName>
    </submittedName>
</protein>
<dbReference type="InterPro" id="IPR013968">
    <property type="entry name" value="PKS_KR"/>
</dbReference>
<dbReference type="Pfam" id="PF08659">
    <property type="entry name" value="KR"/>
    <property type="match status" value="1"/>
</dbReference>
<dbReference type="NCBIfam" id="TIGR01733">
    <property type="entry name" value="AA-adenyl-dom"/>
    <property type="match status" value="1"/>
</dbReference>
<dbReference type="PROSITE" id="PS50075">
    <property type="entry name" value="CARRIER"/>
    <property type="match status" value="2"/>
</dbReference>
<evidence type="ECO:0000256" key="6">
    <source>
        <dbReference type="ARBA" id="ARBA00023268"/>
    </source>
</evidence>
<dbReference type="Pfam" id="PF00501">
    <property type="entry name" value="AMP-binding"/>
    <property type="match status" value="1"/>
</dbReference>
<dbReference type="SUPFAM" id="SSF51735">
    <property type="entry name" value="NAD(P)-binding Rossmann-fold domains"/>
    <property type="match status" value="2"/>
</dbReference>
<dbReference type="InterPro" id="IPR014030">
    <property type="entry name" value="Ketoacyl_synth_N"/>
</dbReference>